<dbReference type="AlphaFoldDB" id="A0A5M8Q8C7"/>
<dbReference type="Gene3D" id="3.40.30.10">
    <property type="entry name" value="Glutaredoxin"/>
    <property type="match status" value="1"/>
</dbReference>
<feature type="domain" description="Thioredoxin" evidence="1">
    <location>
        <begin position="53"/>
        <end position="179"/>
    </location>
</feature>
<evidence type="ECO:0000313" key="2">
    <source>
        <dbReference type="EMBL" id="KAA6431080.1"/>
    </source>
</evidence>
<dbReference type="OrthoDB" id="645813at2"/>
<gene>
    <name evidence="2" type="ORF">FOE74_18450</name>
</gene>
<protein>
    <submittedName>
        <fullName evidence="2">Thioredoxin family protein</fullName>
    </submittedName>
</protein>
<dbReference type="Proteomes" id="UP000323866">
    <property type="component" value="Unassembled WGS sequence"/>
</dbReference>
<reference evidence="2 3" key="1">
    <citation type="submission" date="2019-07" db="EMBL/GenBank/DDBJ databases">
        <authorList>
            <person name="Qu J.-H."/>
        </authorList>
    </citation>
    <scope>NUCLEOTIDE SEQUENCE [LARGE SCALE GENOMIC DNA]</scope>
    <source>
        <strain evidence="2 3">MDT1-10-3</strain>
    </source>
</reference>
<dbReference type="Pfam" id="PF13098">
    <property type="entry name" value="Thioredoxin_2"/>
    <property type="match status" value="1"/>
</dbReference>
<dbReference type="InterPro" id="IPR036249">
    <property type="entry name" value="Thioredoxin-like_sf"/>
</dbReference>
<comment type="caution">
    <text evidence="2">The sequence shown here is derived from an EMBL/GenBank/DDBJ whole genome shotgun (WGS) entry which is preliminary data.</text>
</comment>
<reference evidence="2 3" key="2">
    <citation type="submission" date="2019-09" db="EMBL/GenBank/DDBJ databases">
        <title>A bacterium isolated from glacier soil.</title>
        <authorList>
            <person name="Liu Q."/>
        </authorList>
    </citation>
    <scope>NUCLEOTIDE SEQUENCE [LARGE SCALE GENOMIC DNA]</scope>
    <source>
        <strain evidence="2 3">MDT1-10-3</strain>
    </source>
</reference>
<evidence type="ECO:0000313" key="3">
    <source>
        <dbReference type="Proteomes" id="UP000323866"/>
    </source>
</evidence>
<dbReference type="InterPro" id="IPR013766">
    <property type="entry name" value="Thioredoxin_domain"/>
</dbReference>
<sequence>MKLQWNSLASYNKRTPLSHTGWLDGSIRTDMPVPSKISFNLLTALLLFIAFRPARAQEKTGINFAASSWEQVLHTAKREGKAIFLYASTPGCRYCRQMEKEVFPMAAVSDFYNTRFVSFQINMEDKGEGEALAKKYGITSFPSYLYFDQEAELLHQSGAGKSAEEFIEDGKNALNPEKALFTLKKRYDTGERSPSFLLQYSQALGFYRQADSPEEKVVEEYLATQTPPQLESEENLNFIFSRYLAFHSPATQYLLQNQQKFSPLFKEEEVKRRAERIITRTAQAAGSENNLVLLKDVQQAAAANFKEAERLAALTMIYFYAGQQDWHRYAKETLAYSKSKAVNDWRTLYETGMYLNAFAKEKETLKMGVQIMKKVLKLHRDPENLSLYAQLLHATGKNQSAYKAAKAAVEAANATGEDARQAQALLTELKQTLKK</sequence>
<proteinExistence type="predicted"/>
<evidence type="ECO:0000259" key="1">
    <source>
        <dbReference type="PROSITE" id="PS51352"/>
    </source>
</evidence>
<organism evidence="2 3">
    <name type="scientific">Rufibacter glacialis</name>
    <dbReference type="NCBI Taxonomy" id="1259555"/>
    <lineage>
        <taxon>Bacteria</taxon>
        <taxon>Pseudomonadati</taxon>
        <taxon>Bacteroidota</taxon>
        <taxon>Cytophagia</taxon>
        <taxon>Cytophagales</taxon>
        <taxon>Hymenobacteraceae</taxon>
        <taxon>Rufibacter</taxon>
    </lineage>
</organism>
<dbReference type="InterPro" id="IPR012336">
    <property type="entry name" value="Thioredoxin-like_fold"/>
</dbReference>
<dbReference type="SUPFAM" id="SSF52833">
    <property type="entry name" value="Thioredoxin-like"/>
    <property type="match status" value="1"/>
</dbReference>
<accession>A0A5M8Q8C7</accession>
<name>A0A5M8Q8C7_9BACT</name>
<dbReference type="PROSITE" id="PS51352">
    <property type="entry name" value="THIOREDOXIN_2"/>
    <property type="match status" value="1"/>
</dbReference>
<dbReference type="EMBL" id="VKKZ01000024">
    <property type="protein sequence ID" value="KAA6431080.1"/>
    <property type="molecule type" value="Genomic_DNA"/>
</dbReference>